<dbReference type="InterPro" id="IPR025591">
    <property type="entry name" value="RloB"/>
</dbReference>
<feature type="region of interest" description="Disordered" evidence="1">
    <location>
        <begin position="195"/>
        <end position="220"/>
    </location>
</feature>
<gene>
    <name evidence="2" type="ORF">ABZZ21_40565</name>
</gene>
<dbReference type="EMBL" id="JBEXPZ010000082">
    <property type="protein sequence ID" value="MET9850738.1"/>
    <property type="molecule type" value="Genomic_DNA"/>
</dbReference>
<comment type="caution">
    <text evidence="2">The sequence shown here is derived from an EMBL/GenBank/DDBJ whole genome shotgun (WGS) entry which is preliminary data.</text>
</comment>
<accession>A0ABV2VA80</accession>
<proteinExistence type="predicted"/>
<reference evidence="2 3" key="1">
    <citation type="submission" date="2024-06" db="EMBL/GenBank/DDBJ databases">
        <title>The Natural Products Discovery Center: Release of the First 8490 Sequenced Strains for Exploring Actinobacteria Biosynthetic Diversity.</title>
        <authorList>
            <person name="Kalkreuter E."/>
            <person name="Kautsar S.A."/>
            <person name="Yang D."/>
            <person name="Bader C.D."/>
            <person name="Teijaro C.N."/>
            <person name="Fluegel L."/>
            <person name="Davis C.M."/>
            <person name="Simpson J.R."/>
            <person name="Lauterbach L."/>
            <person name="Steele A.D."/>
            <person name="Gui C."/>
            <person name="Meng S."/>
            <person name="Li G."/>
            <person name="Viehrig K."/>
            <person name="Ye F."/>
            <person name="Su P."/>
            <person name="Kiefer A.F."/>
            <person name="Nichols A."/>
            <person name="Cepeda A.J."/>
            <person name="Yan W."/>
            <person name="Fan B."/>
            <person name="Jiang Y."/>
            <person name="Adhikari A."/>
            <person name="Zheng C.-J."/>
            <person name="Schuster L."/>
            <person name="Cowan T.M."/>
            <person name="Smanski M.J."/>
            <person name="Chevrette M.G."/>
            <person name="De Carvalho L.P.S."/>
            <person name="Shen B."/>
        </authorList>
    </citation>
    <scope>NUCLEOTIDE SEQUENCE [LARGE SCALE GENOMIC DNA]</scope>
    <source>
        <strain evidence="2 3">NPDC006434</strain>
    </source>
</reference>
<name>A0ABV2VA80_9ACTN</name>
<dbReference type="RefSeq" id="WP_355404129.1">
    <property type="nucleotide sequence ID" value="NZ_JBEXPZ010000082.1"/>
</dbReference>
<organism evidence="2 3">
    <name type="scientific">Streptomyces ossamyceticus</name>
    <dbReference type="NCBI Taxonomy" id="249581"/>
    <lineage>
        <taxon>Bacteria</taxon>
        <taxon>Bacillati</taxon>
        <taxon>Actinomycetota</taxon>
        <taxon>Actinomycetes</taxon>
        <taxon>Kitasatosporales</taxon>
        <taxon>Streptomycetaceae</taxon>
        <taxon>Streptomyces</taxon>
    </lineage>
</organism>
<protein>
    <submittedName>
        <fullName evidence="2">RloB family protein</fullName>
    </submittedName>
</protein>
<keyword evidence="3" id="KW-1185">Reference proteome</keyword>
<evidence type="ECO:0000313" key="3">
    <source>
        <dbReference type="Proteomes" id="UP001550210"/>
    </source>
</evidence>
<feature type="compositionally biased region" description="Basic and acidic residues" evidence="1">
    <location>
        <begin position="210"/>
        <end position="220"/>
    </location>
</feature>
<dbReference type="Proteomes" id="UP001550210">
    <property type="component" value="Unassembled WGS sequence"/>
</dbReference>
<evidence type="ECO:0000313" key="2">
    <source>
        <dbReference type="EMBL" id="MET9850738.1"/>
    </source>
</evidence>
<dbReference type="Pfam" id="PF13707">
    <property type="entry name" value="RloB"/>
    <property type="match status" value="1"/>
</dbReference>
<evidence type="ECO:0000256" key="1">
    <source>
        <dbReference type="SAM" id="MobiDB-lite"/>
    </source>
</evidence>
<sequence length="249" mass="27197">MTAAPPKPVESRRQRVLYVACEGESTEPDYLAYLNQRFGDGELTGEPFIIHAVWKKNGYKPEETVAAVKDKAAEDEAWALFDRDEHTRIPQAVAEAAATGVEVCFSHPSFDLWLLLHFQAFGGRQSGSSNGVKEKLRKADPAFANFDKRGDKSVKGARAKALQGKAAKAIGNAQALVSGCEHGACKAAQAKRVQPKQRYEDGTAVPHAPKSPERWAARSGHAVDCRVLDRDPSTDVWRLLTSLGITKDD</sequence>